<sequence>MSFSLPLSSFLPPPTFALSILFHLSVLLLPDSRPPSASYDRSQQANLYSGDRVHVGDCASPITHLAEGHQPLIASWCDSLTIVREVVRNVDEIL</sequence>
<keyword evidence="3" id="KW-1185">Reference proteome</keyword>
<evidence type="ECO:0000256" key="1">
    <source>
        <dbReference type="SAM" id="SignalP"/>
    </source>
</evidence>
<dbReference type="Proteomes" id="UP000054399">
    <property type="component" value="Unassembled WGS sequence"/>
</dbReference>
<comment type="caution">
    <text evidence="2">The sequence shown here is derived from an EMBL/GenBank/DDBJ whole genome shotgun (WGS) entry which is preliminary data.</text>
</comment>
<reference evidence="3" key="1">
    <citation type="submission" date="2015-01" db="EMBL/GenBank/DDBJ databases">
        <title>The Genome Sequence of Cryptococcus gattii MMRL2647.</title>
        <authorList>
            <consortium name="The Broad Institute Genomics Platform"/>
            <person name="Cuomo C."/>
            <person name="Litvintseva A."/>
            <person name="Chen Y."/>
            <person name="Heitman J."/>
            <person name="Sun S."/>
            <person name="Springer D."/>
            <person name="Dromer F."/>
            <person name="Young S."/>
            <person name="Zeng Q."/>
            <person name="Gargeya S."/>
            <person name="Abouelleil A."/>
            <person name="Alvarado L."/>
            <person name="Chapman S.B."/>
            <person name="Gainer-Dewar J."/>
            <person name="Goldberg J."/>
            <person name="Griggs A."/>
            <person name="Gujja S."/>
            <person name="Hansen M."/>
            <person name="Howarth C."/>
            <person name="Imamovic A."/>
            <person name="Larimer J."/>
            <person name="Murphy C."/>
            <person name="Naylor J."/>
            <person name="Pearson M."/>
            <person name="Priest M."/>
            <person name="Roberts A."/>
            <person name="Saif S."/>
            <person name="Shea T."/>
            <person name="Sykes S."/>
            <person name="Wortman J."/>
            <person name="Nusbaum C."/>
            <person name="Birren B."/>
        </authorList>
    </citation>
    <scope>NUCLEOTIDE SEQUENCE [LARGE SCALE GENOMIC DNA]</scope>
    <source>
        <strain evidence="3">IND107</strain>
    </source>
</reference>
<feature type="signal peptide" evidence="1">
    <location>
        <begin position="1"/>
        <end position="17"/>
    </location>
</feature>
<reference evidence="2 3" key="2">
    <citation type="submission" date="2024-01" db="EMBL/GenBank/DDBJ databases">
        <title>Comparative genomics of Cryptococcus and Kwoniella reveals pathogenesis evolution and contrasting modes of karyotype evolution via chromosome fusion or intercentromeric recombination.</title>
        <authorList>
            <person name="Coelho M.A."/>
            <person name="David-Palma M."/>
            <person name="Shea T."/>
            <person name="Bowers K."/>
            <person name="Mcginley-Smith S."/>
            <person name="Mohammad A.W."/>
            <person name="Gnirke A."/>
            <person name="Yurkov A.M."/>
            <person name="Nowrousian M."/>
            <person name="Sun S."/>
            <person name="Cuomo C.A."/>
            <person name="Heitman J."/>
        </authorList>
    </citation>
    <scope>NUCLEOTIDE SEQUENCE [LARGE SCALE GENOMIC DNA]</scope>
    <source>
        <strain evidence="2 3">IND107</strain>
    </source>
</reference>
<organism evidence="2 3">
    <name type="scientific">Cryptococcus tetragattii IND107</name>
    <dbReference type="NCBI Taxonomy" id="1296105"/>
    <lineage>
        <taxon>Eukaryota</taxon>
        <taxon>Fungi</taxon>
        <taxon>Dikarya</taxon>
        <taxon>Basidiomycota</taxon>
        <taxon>Agaricomycotina</taxon>
        <taxon>Tremellomycetes</taxon>
        <taxon>Tremellales</taxon>
        <taxon>Cryptococcaceae</taxon>
        <taxon>Cryptococcus</taxon>
        <taxon>Cryptococcus gattii species complex</taxon>
    </lineage>
</organism>
<protein>
    <submittedName>
        <fullName evidence="2">Uncharacterized protein</fullName>
    </submittedName>
</protein>
<dbReference type="EMBL" id="ATAM02000001">
    <property type="protein sequence ID" value="KAL0255825.1"/>
    <property type="molecule type" value="Genomic_DNA"/>
</dbReference>
<dbReference type="RefSeq" id="XP_066617102.1">
    <property type="nucleotide sequence ID" value="XM_066755201.1"/>
</dbReference>
<gene>
    <name evidence="2" type="ORF">I308_100634</name>
</gene>
<evidence type="ECO:0000313" key="2">
    <source>
        <dbReference type="EMBL" id="KAL0255825.1"/>
    </source>
</evidence>
<proteinExistence type="predicted"/>
<name>A0ABR3C6Q6_9TREE</name>
<keyword evidence="1" id="KW-0732">Signal</keyword>
<feature type="chain" id="PRO_5046655815" evidence="1">
    <location>
        <begin position="18"/>
        <end position="94"/>
    </location>
</feature>
<dbReference type="GeneID" id="91987492"/>
<evidence type="ECO:0000313" key="3">
    <source>
        <dbReference type="Proteomes" id="UP000054399"/>
    </source>
</evidence>
<accession>A0ABR3C6Q6</accession>